<comment type="caution">
    <text evidence="2">The sequence shown here is derived from an EMBL/GenBank/DDBJ whole genome shotgun (WGS) entry which is preliminary data.</text>
</comment>
<evidence type="ECO:0000256" key="1">
    <source>
        <dbReference type="SAM" id="MobiDB-lite"/>
    </source>
</evidence>
<dbReference type="Proteomes" id="UP001165136">
    <property type="component" value="Unassembled WGS sequence"/>
</dbReference>
<feature type="compositionally biased region" description="Acidic residues" evidence="1">
    <location>
        <begin position="52"/>
        <end position="61"/>
    </location>
</feature>
<gene>
    <name evidence="2" type="ORF">Atai01_49210</name>
</gene>
<organism evidence="2 3">
    <name type="scientific">Amycolatopsis taiwanensis</name>
    <dbReference type="NCBI Taxonomy" id="342230"/>
    <lineage>
        <taxon>Bacteria</taxon>
        <taxon>Bacillati</taxon>
        <taxon>Actinomycetota</taxon>
        <taxon>Actinomycetes</taxon>
        <taxon>Pseudonocardiales</taxon>
        <taxon>Pseudonocardiaceae</taxon>
        <taxon>Amycolatopsis</taxon>
    </lineage>
</organism>
<name>A0A9W6VIC1_9PSEU</name>
<dbReference type="EMBL" id="BSTI01000011">
    <property type="protein sequence ID" value="GLY68302.1"/>
    <property type="molecule type" value="Genomic_DNA"/>
</dbReference>
<evidence type="ECO:0000313" key="2">
    <source>
        <dbReference type="EMBL" id="GLY68302.1"/>
    </source>
</evidence>
<accession>A0A9W6VIC1</accession>
<protein>
    <submittedName>
        <fullName evidence="2">Uncharacterized protein</fullName>
    </submittedName>
</protein>
<reference evidence="2" key="1">
    <citation type="submission" date="2023-03" db="EMBL/GenBank/DDBJ databases">
        <title>Amycolatopsis taiwanensis NBRC 103393.</title>
        <authorList>
            <person name="Ichikawa N."/>
            <person name="Sato H."/>
            <person name="Tonouchi N."/>
        </authorList>
    </citation>
    <scope>NUCLEOTIDE SEQUENCE</scope>
    <source>
        <strain evidence="2">NBRC 103393</strain>
    </source>
</reference>
<sequence>MLRNGVDVFAGCNTTCPRLTAGRTGSVVDELLAERRAEAAREDSGYHATAAEVDDDGPGRT</sequence>
<evidence type="ECO:0000313" key="3">
    <source>
        <dbReference type="Proteomes" id="UP001165136"/>
    </source>
</evidence>
<feature type="region of interest" description="Disordered" evidence="1">
    <location>
        <begin position="39"/>
        <end position="61"/>
    </location>
</feature>
<keyword evidence="3" id="KW-1185">Reference proteome</keyword>
<dbReference type="AlphaFoldDB" id="A0A9W6VIC1"/>
<proteinExistence type="predicted"/>